<dbReference type="Pfam" id="PF19806">
    <property type="entry name" value="DUF6289"/>
    <property type="match status" value="1"/>
</dbReference>
<protein>
    <recommendedName>
        <fullName evidence="4">Peptidase inhibitor family I36</fullName>
    </recommendedName>
</protein>
<proteinExistence type="predicted"/>
<name>A0A1H6EGM5_9ACTN</name>
<sequence length="78" mass="8372">MIRRALIAVALTATTLVVLPAGPAQARPCGLDYSCTTTYYSDSAHTNAVGGKQEDCDGTTRTWGVRGPYLTFSERPCF</sequence>
<feature type="signal peptide" evidence="1">
    <location>
        <begin position="1"/>
        <end position="26"/>
    </location>
</feature>
<dbReference type="RefSeq" id="WP_103959749.1">
    <property type="nucleotide sequence ID" value="NZ_FNVT01000010.1"/>
</dbReference>
<accession>A0A1H6EGM5</accession>
<dbReference type="AlphaFoldDB" id="A0A1H6EGM5"/>
<reference evidence="2 3" key="1">
    <citation type="submission" date="2016-10" db="EMBL/GenBank/DDBJ databases">
        <authorList>
            <person name="de Groot N.N."/>
        </authorList>
    </citation>
    <scope>NUCLEOTIDE SEQUENCE [LARGE SCALE GENOMIC DNA]</scope>
    <source>
        <strain evidence="2 3">CGMCC 4.7037</strain>
    </source>
</reference>
<evidence type="ECO:0000313" key="2">
    <source>
        <dbReference type="EMBL" id="SEG96922.1"/>
    </source>
</evidence>
<evidence type="ECO:0000313" key="3">
    <source>
        <dbReference type="Proteomes" id="UP000236732"/>
    </source>
</evidence>
<dbReference type="InterPro" id="IPR046256">
    <property type="entry name" value="DUF6289"/>
</dbReference>
<gene>
    <name evidence="2" type="ORF">SAMN05444920_110155</name>
</gene>
<feature type="chain" id="PRO_5009296943" description="Peptidase inhibitor family I36" evidence="1">
    <location>
        <begin position="27"/>
        <end position="78"/>
    </location>
</feature>
<dbReference type="OrthoDB" id="3543232at2"/>
<evidence type="ECO:0000256" key="1">
    <source>
        <dbReference type="SAM" id="SignalP"/>
    </source>
</evidence>
<keyword evidence="3" id="KW-1185">Reference proteome</keyword>
<keyword evidence="1" id="KW-0732">Signal</keyword>
<evidence type="ECO:0008006" key="4">
    <source>
        <dbReference type="Google" id="ProtNLM"/>
    </source>
</evidence>
<dbReference type="EMBL" id="FNVT01000010">
    <property type="protein sequence ID" value="SEG96922.1"/>
    <property type="molecule type" value="Genomic_DNA"/>
</dbReference>
<organism evidence="2 3">
    <name type="scientific">Nonomuraea solani</name>
    <dbReference type="NCBI Taxonomy" id="1144553"/>
    <lineage>
        <taxon>Bacteria</taxon>
        <taxon>Bacillati</taxon>
        <taxon>Actinomycetota</taxon>
        <taxon>Actinomycetes</taxon>
        <taxon>Streptosporangiales</taxon>
        <taxon>Streptosporangiaceae</taxon>
        <taxon>Nonomuraea</taxon>
    </lineage>
</organism>
<dbReference type="Proteomes" id="UP000236732">
    <property type="component" value="Unassembled WGS sequence"/>
</dbReference>